<evidence type="ECO:0000313" key="3">
    <source>
        <dbReference type="Proteomes" id="UP001469089"/>
    </source>
</evidence>
<protein>
    <recommendedName>
        <fullName evidence="1">ABC-three component systems C-terminal domain-containing protein</fullName>
    </recommendedName>
</protein>
<proteinExistence type="predicted"/>
<comment type="caution">
    <text evidence="2">The sequence shown here is derived from an EMBL/GenBank/DDBJ whole genome shotgun (WGS) entry which is preliminary data.</text>
</comment>
<dbReference type="RefSeq" id="WP_349542618.1">
    <property type="nucleotide sequence ID" value="NZ_JAOALG010000001.1"/>
</dbReference>
<evidence type="ECO:0000313" key="2">
    <source>
        <dbReference type="EMBL" id="MEQ5840450.1"/>
    </source>
</evidence>
<reference evidence="2 3" key="1">
    <citation type="journal article" date="2024" name="Chem. Sci.">
        <title>Discovery of a lagriamide polyketide by integrated genome mining, isotopic labeling, and untargeted metabolomics.</title>
        <authorList>
            <person name="Fergusson C.H."/>
            <person name="Saulog J."/>
            <person name="Paulo B.S."/>
            <person name="Wilson D.M."/>
            <person name="Liu D.Y."/>
            <person name="Morehouse N.J."/>
            <person name="Waterworth S."/>
            <person name="Barkei J."/>
            <person name="Gray C.A."/>
            <person name="Kwan J.C."/>
            <person name="Eustaquio A.S."/>
            <person name="Linington R.G."/>
        </authorList>
    </citation>
    <scope>NUCLEOTIDE SEQUENCE [LARGE SCALE GENOMIC DNA]</scope>
    <source>
        <strain evidence="2 3">RL17-338-BIF-B</strain>
    </source>
</reference>
<accession>A0ABV1LNY3</accession>
<dbReference type="Pfam" id="PF20283">
    <property type="entry name" value="CTD7"/>
    <property type="match status" value="1"/>
</dbReference>
<keyword evidence="3" id="KW-1185">Reference proteome</keyword>
<feature type="domain" description="ABC-three component systems C-terminal" evidence="1">
    <location>
        <begin position="270"/>
        <end position="397"/>
    </location>
</feature>
<sequence>MVTTEASAKSAGYTYQFQRALFRIFSSVHRKSVIGIETDDDVVELRLQDDGIVDAIFEQDKHSVKKSGQPFQDSHKNLWHSVHVWLYSLQDTCAKYGDIKYCLVTNKLVSERALARKLGDAKSSDEIKACIEEIREKASHVSKEDTSEIVAVSSFSDEDLAFVVERIELLDGDGTVGGIPLKDATIQLFHLPDDLEGMEQNIYSGLLGHLVDLCQEAWLRREPAWLTKSSFAARLQSEISAHRMDRYLERSLTSTRWRDFQRENTTQLMFVAQLKHLGMPDEYCDRALSHYFGFYAERVRLLKAGEVLPEAWASRDAELHQRWEGIRDGVCLMTEENYAADDIAVAKSILRATLDANHRAKLDGRDTSQPYFTWGNYHELANKPDDERFVFWHETYAPKSEQADDEK</sequence>
<dbReference type="InterPro" id="IPR046913">
    <property type="entry name" value="ABC-3C_CTD7"/>
</dbReference>
<dbReference type="Proteomes" id="UP001469089">
    <property type="component" value="Unassembled WGS sequence"/>
</dbReference>
<gene>
    <name evidence="2" type="ORF">N0A02_13540</name>
</gene>
<organism evidence="2 3">
    <name type="scientific">Paraburkholderia acidicola</name>
    <dbReference type="NCBI Taxonomy" id="1912599"/>
    <lineage>
        <taxon>Bacteria</taxon>
        <taxon>Pseudomonadati</taxon>
        <taxon>Pseudomonadota</taxon>
        <taxon>Betaproteobacteria</taxon>
        <taxon>Burkholderiales</taxon>
        <taxon>Burkholderiaceae</taxon>
        <taxon>Paraburkholderia</taxon>
    </lineage>
</organism>
<dbReference type="EMBL" id="JAOALG010000001">
    <property type="protein sequence ID" value="MEQ5840450.1"/>
    <property type="molecule type" value="Genomic_DNA"/>
</dbReference>
<evidence type="ECO:0000259" key="1">
    <source>
        <dbReference type="Pfam" id="PF20283"/>
    </source>
</evidence>
<name>A0ABV1LNY3_9BURK</name>